<dbReference type="Proteomes" id="UP000238563">
    <property type="component" value="Unassembled WGS sequence"/>
</dbReference>
<keyword evidence="1" id="KW-0472">Membrane</keyword>
<name>A0A2S9JZK2_9HYPH</name>
<dbReference type="AlphaFoldDB" id="A0A2S9JZK2"/>
<dbReference type="EMBL" id="PVBT01000001">
    <property type="protein sequence ID" value="PRD58767.1"/>
    <property type="molecule type" value="Genomic_DNA"/>
</dbReference>
<proteinExistence type="predicted"/>
<evidence type="ECO:0000313" key="3">
    <source>
        <dbReference type="Proteomes" id="UP000238563"/>
    </source>
</evidence>
<feature type="transmembrane region" description="Helical" evidence="1">
    <location>
        <begin position="20"/>
        <end position="41"/>
    </location>
</feature>
<dbReference type="RefSeq" id="WP_105732994.1">
    <property type="nucleotide sequence ID" value="NZ_PVBT01000001.1"/>
</dbReference>
<reference evidence="2 3" key="1">
    <citation type="submission" date="2018-02" db="EMBL/GenBank/DDBJ databases">
        <title>The draft genome of Phyllobacterium myrsinacearum DSM5892.</title>
        <authorList>
            <person name="Li L."/>
            <person name="Liu L."/>
            <person name="Zhang X."/>
            <person name="Wang T."/>
        </authorList>
    </citation>
    <scope>NUCLEOTIDE SEQUENCE [LARGE SCALE GENOMIC DNA]</scope>
    <source>
        <strain evidence="2 3">DSM 5892</strain>
    </source>
</reference>
<keyword evidence="3" id="KW-1185">Reference proteome</keyword>
<sequence length="241" mass="26671">MQTSAQRVESITGSPFLQRLFYGAAALALLTVVLVVAGHYVGHTISLGGHTEDTDVHEVVIGNSVLALPANTIRFRAQRRDGVAQRVDLYLHWPDMQGYRPEFIRDFNGAGDKKALLFLTFEPRATSRDMSGRYGPVYSTLTDGPGIKGPAGLTIQNFRATSGFVSEQLISSPESKGRSFFVARCLDEATSKSNLASCQRDVFIGEDLQLTYRFPREFLANWQELEQKVLAFAEGHLKTPK</sequence>
<comment type="caution">
    <text evidence="2">The sequence shown here is derived from an EMBL/GenBank/DDBJ whole genome shotgun (WGS) entry which is preliminary data.</text>
</comment>
<keyword evidence="1" id="KW-0812">Transmembrane</keyword>
<keyword evidence="1" id="KW-1133">Transmembrane helix</keyword>
<accession>A0A2S9JZK2</accession>
<dbReference type="OrthoDB" id="7959514at2"/>
<evidence type="ECO:0000256" key="1">
    <source>
        <dbReference type="SAM" id="Phobius"/>
    </source>
</evidence>
<gene>
    <name evidence="2" type="ORF">C5750_06735</name>
</gene>
<protein>
    <recommendedName>
        <fullName evidence="4">Transmembrane anchored protein</fullName>
    </recommendedName>
</protein>
<evidence type="ECO:0008006" key="4">
    <source>
        <dbReference type="Google" id="ProtNLM"/>
    </source>
</evidence>
<evidence type="ECO:0000313" key="2">
    <source>
        <dbReference type="EMBL" id="PRD58767.1"/>
    </source>
</evidence>
<organism evidence="2 3">
    <name type="scientific">Phyllobacterium myrsinacearum</name>
    <dbReference type="NCBI Taxonomy" id="28101"/>
    <lineage>
        <taxon>Bacteria</taxon>
        <taxon>Pseudomonadati</taxon>
        <taxon>Pseudomonadota</taxon>
        <taxon>Alphaproteobacteria</taxon>
        <taxon>Hyphomicrobiales</taxon>
        <taxon>Phyllobacteriaceae</taxon>
        <taxon>Phyllobacterium</taxon>
    </lineage>
</organism>